<sequence>MLFTAEEVARSLRGCWQVLNCSRGALNTFDVSVTGFWHSFLAMALTAPVLVVGVAAARHSRSGPEWMLEGGLFSQPDIVLGQALVIASGWLLFPLLMLGFVRLMGLERRYVGYIIAYNWSNVAALLLLALPQALHVLGLATAGLALFYTLAFGFIVFYFRWLLARVALGVSAGLAGLVVAMDIAAFVLVRSVVG</sequence>
<keyword evidence="1" id="KW-1133">Transmembrane helix</keyword>
<feature type="transmembrane region" description="Helical" evidence="1">
    <location>
        <begin position="166"/>
        <end position="189"/>
    </location>
</feature>
<feature type="transmembrane region" description="Helical" evidence="1">
    <location>
        <begin position="137"/>
        <end position="160"/>
    </location>
</feature>
<keyword evidence="3" id="KW-1185">Reference proteome</keyword>
<accession>A0A841K5B3</accession>
<dbReference type="RefSeq" id="WP_183332541.1">
    <property type="nucleotide sequence ID" value="NZ_BMHX01000002.1"/>
</dbReference>
<dbReference type="Proteomes" id="UP000588017">
    <property type="component" value="Unassembled WGS sequence"/>
</dbReference>
<evidence type="ECO:0000313" key="3">
    <source>
        <dbReference type="Proteomes" id="UP000588017"/>
    </source>
</evidence>
<name>A0A841K5B3_9HYPH</name>
<evidence type="ECO:0000256" key="1">
    <source>
        <dbReference type="SAM" id="Phobius"/>
    </source>
</evidence>
<feature type="transmembrane region" description="Helical" evidence="1">
    <location>
        <begin position="36"/>
        <end position="57"/>
    </location>
</feature>
<dbReference type="AlphaFoldDB" id="A0A841K5B3"/>
<organism evidence="2 3">
    <name type="scientific">Chelatococcus composti</name>
    <dbReference type="NCBI Taxonomy" id="1743235"/>
    <lineage>
        <taxon>Bacteria</taxon>
        <taxon>Pseudomonadati</taxon>
        <taxon>Pseudomonadota</taxon>
        <taxon>Alphaproteobacteria</taxon>
        <taxon>Hyphomicrobiales</taxon>
        <taxon>Chelatococcaceae</taxon>
        <taxon>Chelatococcus</taxon>
    </lineage>
</organism>
<comment type="caution">
    <text evidence="2">The sequence shown here is derived from an EMBL/GenBank/DDBJ whole genome shotgun (WGS) entry which is preliminary data.</text>
</comment>
<dbReference type="EMBL" id="JACHEH010000002">
    <property type="protein sequence ID" value="MBB6167200.1"/>
    <property type="molecule type" value="Genomic_DNA"/>
</dbReference>
<feature type="transmembrane region" description="Helical" evidence="1">
    <location>
        <begin position="78"/>
        <end position="104"/>
    </location>
</feature>
<proteinExistence type="predicted"/>
<evidence type="ECO:0008006" key="4">
    <source>
        <dbReference type="Google" id="ProtNLM"/>
    </source>
</evidence>
<keyword evidence="1" id="KW-0472">Membrane</keyword>
<feature type="transmembrane region" description="Helical" evidence="1">
    <location>
        <begin position="110"/>
        <end position="130"/>
    </location>
</feature>
<reference evidence="2 3" key="1">
    <citation type="submission" date="2020-08" db="EMBL/GenBank/DDBJ databases">
        <title>Genomic Encyclopedia of Type Strains, Phase IV (KMG-IV): sequencing the most valuable type-strain genomes for metagenomic binning, comparative biology and taxonomic classification.</title>
        <authorList>
            <person name="Goeker M."/>
        </authorList>
    </citation>
    <scope>NUCLEOTIDE SEQUENCE [LARGE SCALE GENOMIC DNA]</scope>
    <source>
        <strain evidence="2 3">DSM 101465</strain>
    </source>
</reference>
<gene>
    <name evidence="2" type="ORF">HNQ73_000818</name>
</gene>
<evidence type="ECO:0000313" key="2">
    <source>
        <dbReference type="EMBL" id="MBB6167200.1"/>
    </source>
</evidence>
<protein>
    <recommendedName>
        <fullName evidence="4">Yip1 domain-containing protein</fullName>
    </recommendedName>
</protein>
<keyword evidence="1" id="KW-0812">Transmembrane</keyword>